<organism evidence="4 5">
    <name type="scientific">Cynara cardunculus var. scolymus</name>
    <name type="common">Globe artichoke</name>
    <name type="synonym">Cynara scolymus</name>
    <dbReference type="NCBI Taxonomy" id="59895"/>
    <lineage>
        <taxon>Eukaryota</taxon>
        <taxon>Viridiplantae</taxon>
        <taxon>Streptophyta</taxon>
        <taxon>Embryophyta</taxon>
        <taxon>Tracheophyta</taxon>
        <taxon>Spermatophyta</taxon>
        <taxon>Magnoliopsida</taxon>
        <taxon>eudicotyledons</taxon>
        <taxon>Gunneridae</taxon>
        <taxon>Pentapetalae</taxon>
        <taxon>asterids</taxon>
        <taxon>campanulids</taxon>
        <taxon>Asterales</taxon>
        <taxon>Asteraceae</taxon>
        <taxon>Carduoideae</taxon>
        <taxon>Cardueae</taxon>
        <taxon>Carduinae</taxon>
        <taxon>Cynara</taxon>
    </lineage>
</organism>
<evidence type="ECO:0000256" key="2">
    <source>
        <dbReference type="ARBA" id="ARBA00023242"/>
    </source>
</evidence>
<dbReference type="OMA" id="RWATHIV"/>
<keyword evidence="5" id="KW-1185">Reference proteome</keyword>
<accession>A0A103YFC2</accession>
<evidence type="ECO:0000313" key="4">
    <source>
        <dbReference type="EMBL" id="KVI08050.1"/>
    </source>
</evidence>
<feature type="domain" description="RFTS" evidence="3">
    <location>
        <begin position="53"/>
        <end position="121"/>
    </location>
</feature>
<dbReference type="AlphaFoldDB" id="A0A103YFC2"/>
<dbReference type="GO" id="GO:0005634">
    <property type="term" value="C:nucleus"/>
    <property type="evidence" value="ECO:0007669"/>
    <property type="project" value="UniProtKB-SubCell"/>
</dbReference>
<dbReference type="PANTHER" id="PTHR46235:SF3">
    <property type="entry name" value="PHD FINGER-CONTAINING PROTEIN DDB_G0268158"/>
    <property type="match status" value="1"/>
</dbReference>
<evidence type="ECO:0000313" key="5">
    <source>
        <dbReference type="Proteomes" id="UP000243975"/>
    </source>
</evidence>
<dbReference type="Pfam" id="PF12047">
    <property type="entry name" value="DNMT1-RFD"/>
    <property type="match status" value="1"/>
</dbReference>
<dbReference type="EMBL" id="LEKV01001376">
    <property type="protein sequence ID" value="KVI08050.1"/>
    <property type="molecule type" value="Genomic_DNA"/>
</dbReference>
<sequence>MDSSDDKGTTLLNVMSYYYFIGAKDEPPSFTKLRVQWGESESLDNNNIQICLRGTADNGLEKLYSPVNAWKCDLSKARPEISALSRDNNWMKLLKPRKIFEDMIRTILITEHCLDFFKRKPEAFGKSL</sequence>
<dbReference type="STRING" id="59895.A0A103YFC2"/>
<evidence type="ECO:0000256" key="1">
    <source>
        <dbReference type="ARBA" id="ARBA00004123"/>
    </source>
</evidence>
<comment type="caution">
    <text evidence="4">The sequence shown here is derived from an EMBL/GenBank/DDBJ whole genome shotgun (WGS) entry which is preliminary data.</text>
</comment>
<reference evidence="4 5" key="1">
    <citation type="journal article" date="2016" name="Sci. Rep.">
        <title>The genome sequence of the outbreeding globe artichoke constructed de novo incorporating a phase-aware low-pass sequencing strategy of F1 progeny.</title>
        <authorList>
            <person name="Scaglione D."/>
            <person name="Reyes-Chin-Wo S."/>
            <person name="Acquadro A."/>
            <person name="Froenicke L."/>
            <person name="Portis E."/>
            <person name="Beitel C."/>
            <person name="Tirone M."/>
            <person name="Mauro R."/>
            <person name="Lo Monaco A."/>
            <person name="Mauromicale G."/>
            <person name="Faccioli P."/>
            <person name="Cattivelli L."/>
            <person name="Rieseberg L."/>
            <person name="Michelmore R."/>
            <person name="Lanteri S."/>
        </authorList>
    </citation>
    <scope>NUCLEOTIDE SEQUENCE [LARGE SCALE GENOMIC DNA]</scope>
    <source>
        <strain evidence="4">2C</strain>
    </source>
</reference>
<dbReference type="Gramene" id="KVI08050">
    <property type="protein sequence ID" value="KVI08050"/>
    <property type="gene ID" value="Ccrd_013587"/>
</dbReference>
<proteinExistence type="predicted"/>
<dbReference type="PANTHER" id="PTHR46235">
    <property type="entry name" value="PHD FINGER-CONTAINING PROTEIN DDB_G0268158"/>
    <property type="match status" value="1"/>
</dbReference>
<dbReference type="Proteomes" id="UP000243975">
    <property type="component" value="Unassembled WGS sequence"/>
</dbReference>
<keyword evidence="2" id="KW-0539">Nucleus</keyword>
<comment type="subcellular location">
    <subcellularLocation>
        <location evidence="1">Nucleus</location>
    </subcellularLocation>
</comment>
<name>A0A103YFC2_CYNCS</name>
<dbReference type="InterPro" id="IPR022702">
    <property type="entry name" value="Cytosine_MeTrfase1_RFD"/>
</dbReference>
<protein>
    <submittedName>
        <fullName evidence="4">DNA (Cytosine-5)-methyltransferase 1, replication foci domain-containing protein</fullName>
    </submittedName>
</protein>
<evidence type="ECO:0000259" key="3">
    <source>
        <dbReference type="Pfam" id="PF12047"/>
    </source>
</evidence>
<gene>
    <name evidence="4" type="ORF">Ccrd_013587</name>
</gene>